<reference evidence="11" key="1">
    <citation type="journal article" date="2019" name="Sci. Rep.">
        <title>Draft genome of Tanacetum cinerariifolium, the natural source of mosquito coil.</title>
        <authorList>
            <person name="Yamashiro T."/>
            <person name="Shiraishi A."/>
            <person name="Satake H."/>
            <person name="Nakayama K."/>
        </authorList>
    </citation>
    <scope>NUCLEOTIDE SEQUENCE</scope>
</reference>
<name>A0A699J8I8_TANCI</name>
<dbReference type="PROSITE" id="PS50884">
    <property type="entry name" value="ZF_DOF_2"/>
    <property type="match status" value="1"/>
</dbReference>
<dbReference type="GO" id="GO:0003700">
    <property type="term" value="F:DNA-binding transcription factor activity"/>
    <property type="evidence" value="ECO:0007669"/>
    <property type="project" value="InterPro"/>
</dbReference>
<dbReference type="GO" id="GO:0008270">
    <property type="term" value="F:zinc ion binding"/>
    <property type="evidence" value="ECO:0007669"/>
    <property type="project" value="UniProtKB-KW"/>
</dbReference>
<evidence type="ECO:0000256" key="1">
    <source>
        <dbReference type="ARBA" id="ARBA00022723"/>
    </source>
</evidence>
<organism evidence="11">
    <name type="scientific">Tanacetum cinerariifolium</name>
    <name type="common">Dalmatian daisy</name>
    <name type="synonym">Chrysanthemum cinerariifolium</name>
    <dbReference type="NCBI Taxonomy" id="118510"/>
    <lineage>
        <taxon>Eukaryota</taxon>
        <taxon>Viridiplantae</taxon>
        <taxon>Streptophyta</taxon>
        <taxon>Embryophyta</taxon>
        <taxon>Tracheophyta</taxon>
        <taxon>Spermatophyta</taxon>
        <taxon>Magnoliopsida</taxon>
        <taxon>eudicotyledons</taxon>
        <taxon>Gunneridae</taxon>
        <taxon>Pentapetalae</taxon>
        <taxon>asterids</taxon>
        <taxon>campanulids</taxon>
        <taxon>Asterales</taxon>
        <taxon>Asteraceae</taxon>
        <taxon>Asteroideae</taxon>
        <taxon>Anthemideae</taxon>
        <taxon>Anthemidinae</taxon>
        <taxon>Tanacetum</taxon>
    </lineage>
</organism>
<dbReference type="EMBL" id="BKCJ010384429">
    <property type="protein sequence ID" value="GFA19949.1"/>
    <property type="molecule type" value="Genomic_DNA"/>
</dbReference>
<feature type="region of interest" description="Disordered" evidence="9">
    <location>
        <begin position="52"/>
        <end position="97"/>
    </location>
</feature>
<keyword evidence="2 8" id="KW-0863">Zinc-finger</keyword>
<keyword evidence="5 8" id="KW-0238">DNA-binding</keyword>
<evidence type="ECO:0000256" key="3">
    <source>
        <dbReference type="ARBA" id="ARBA00022833"/>
    </source>
</evidence>
<evidence type="ECO:0000256" key="8">
    <source>
        <dbReference type="PROSITE-ProRule" id="PRU00071"/>
    </source>
</evidence>
<feature type="region of interest" description="Disordered" evidence="9">
    <location>
        <begin position="306"/>
        <end position="342"/>
    </location>
</feature>
<dbReference type="PANTHER" id="PTHR31089">
    <property type="entry name" value="CYCLIC DOF FACTOR 2"/>
    <property type="match status" value="1"/>
</dbReference>
<evidence type="ECO:0000256" key="7">
    <source>
        <dbReference type="ARBA" id="ARBA00023242"/>
    </source>
</evidence>
<evidence type="ECO:0000313" key="11">
    <source>
        <dbReference type="EMBL" id="GFA19949.1"/>
    </source>
</evidence>
<keyword evidence="3" id="KW-0862">Zinc</keyword>
<accession>A0A699J8I8</accession>
<feature type="compositionally biased region" description="Basic and acidic residues" evidence="9">
    <location>
        <begin position="308"/>
        <end position="326"/>
    </location>
</feature>
<evidence type="ECO:0000256" key="2">
    <source>
        <dbReference type="ARBA" id="ARBA00022771"/>
    </source>
</evidence>
<evidence type="ECO:0000256" key="6">
    <source>
        <dbReference type="ARBA" id="ARBA00023163"/>
    </source>
</evidence>
<keyword evidence="4" id="KW-0805">Transcription regulation</keyword>
<dbReference type="InterPro" id="IPR003851">
    <property type="entry name" value="Znf_Dof"/>
</dbReference>
<sequence length="406" mass="44991">MMTDPGIILFGQKIGLPETPKTTDPPPFAAANSGGCDDGLLMEKIDRHEHRLDLQHDQRIDDCKPDEELDDNPKTPSIDEEGMSENNQTSGIDSDLMNLQPRTLKKPDKILPCPRCESMNTKFCYYNNSNINQPRHFCKSCQRYWTAGGTMRSMPVGAGRRKKKSQPSHCRFIITQEDFESASAANHIEFAADSDGVQPKVLSFGQNSPNFGARLSSRENGDACTSGSTVIASNPVVEKTQSNNGFQPQVHWIPGGPWSYNPWNTGIPIPMPIPTVFPPGYPPMPIYHSPYWSSVSWLPPSGSILGKHSTDEEARRPNEFHEEPKKQKSSVLTPKTLRIDDPDDAAKSSIWATLGIKNENSGRGDLFKAFQAKGDEKKKQTATEPSPAYQANPAAFSRSLCFQERA</sequence>
<dbReference type="GO" id="GO:0005634">
    <property type="term" value="C:nucleus"/>
    <property type="evidence" value="ECO:0007669"/>
    <property type="project" value="UniProtKB-SubCell"/>
</dbReference>
<dbReference type="PROSITE" id="PS01361">
    <property type="entry name" value="ZF_DOF_1"/>
    <property type="match status" value="1"/>
</dbReference>
<evidence type="ECO:0000256" key="9">
    <source>
        <dbReference type="SAM" id="MobiDB-lite"/>
    </source>
</evidence>
<dbReference type="InterPro" id="IPR045174">
    <property type="entry name" value="Dof"/>
</dbReference>
<evidence type="ECO:0000256" key="5">
    <source>
        <dbReference type="ARBA" id="ARBA00023125"/>
    </source>
</evidence>
<evidence type="ECO:0000256" key="4">
    <source>
        <dbReference type="ARBA" id="ARBA00023015"/>
    </source>
</evidence>
<keyword evidence="7 8" id="KW-0539">Nucleus</keyword>
<dbReference type="GO" id="GO:0003677">
    <property type="term" value="F:DNA binding"/>
    <property type="evidence" value="ECO:0007669"/>
    <property type="project" value="UniProtKB-UniRule"/>
</dbReference>
<dbReference type="AlphaFoldDB" id="A0A699J8I8"/>
<feature type="compositionally biased region" description="Basic and acidic residues" evidence="9">
    <location>
        <begin position="52"/>
        <end position="63"/>
    </location>
</feature>
<feature type="region of interest" description="Disordered" evidence="9">
    <location>
        <begin position="15"/>
        <end position="37"/>
    </location>
</feature>
<dbReference type="Pfam" id="PF02701">
    <property type="entry name" value="Zn_ribbon_Dof"/>
    <property type="match status" value="1"/>
</dbReference>
<comment type="caution">
    <text evidence="11">The sequence shown here is derived from an EMBL/GenBank/DDBJ whole genome shotgun (WGS) entry which is preliminary data.</text>
</comment>
<dbReference type="PANTHER" id="PTHR31089:SF62">
    <property type="entry name" value="TRANSCRIPTION FACTOR C2C2-DOF FAMILY"/>
    <property type="match status" value="1"/>
</dbReference>
<gene>
    <name evidence="11" type="ORF">Tci_591921</name>
</gene>
<keyword evidence="6" id="KW-0804">Transcription</keyword>
<comment type="subcellular location">
    <subcellularLocation>
        <location evidence="8">Nucleus</location>
    </subcellularLocation>
</comment>
<evidence type="ECO:0000259" key="10">
    <source>
        <dbReference type="PROSITE" id="PS50884"/>
    </source>
</evidence>
<feature type="domain" description="Dof-type" evidence="10">
    <location>
        <begin position="111"/>
        <end position="165"/>
    </location>
</feature>
<keyword evidence="1" id="KW-0479">Metal-binding</keyword>
<proteinExistence type="predicted"/>
<protein>
    <submittedName>
        <fullName evidence="11">Cyclic dof factor 1-like</fullName>
    </submittedName>
</protein>
<feature type="region of interest" description="Disordered" evidence="9">
    <location>
        <begin position="371"/>
        <end position="406"/>
    </location>
</feature>